<organism evidence="1 2">
    <name type="scientific">Methanimicrococcus stummii</name>
    <dbReference type="NCBI Taxonomy" id="3028294"/>
    <lineage>
        <taxon>Archaea</taxon>
        <taxon>Methanobacteriati</taxon>
        <taxon>Methanobacteriota</taxon>
        <taxon>Stenosarchaea group</taxon>
        <taxon>Methanomicrobia</taxon>
        <taxon>Methanosarcinales</taxon>
        <taxon>Methanosarcinaceae</taxon>
        <taxon>Methanimicrococcus</taxon>
    </lineage>
</organism>
<dbReference type="KEGG" id="mees:MmiEs2_13390"/>
<dbReference type="SUPFAM" id="SSF46785">
    <property type="entry name" value="Winged helix' DNA-binding domain"/>
    <property type="match status" value="1"/>
</dbReference>
<dbReference type="InterPro" id="IPR036388">
    <property type="entry name" value="WH-like_DNA-bd_sf"/>
</dbReference>
<dbReference type="AlphaFoldDB" id="A0AA97A8I9"/>
<dbReference type="InterPro" id="IPR011991">
    <property type="entry name" value="ArsR-like_HTH"/>
</dbReference>
<dbReference type="Proteomes" id="UP001302662">
    <property type="component" value="Chromosome"/>
</dbReference>
<evidence type="ECO:0000313" key="1">
    <source>
        <dbReference type="EMBL" id="WNY29123.1"/>
    </source>
</evidence>
<keyword evidence="2" id="KW-1185">Reference proteome</keyword>
<proteinExistence type="predicted"/>
<name>A0AA97A8I9_9EURY</name>
<dbReference type="InterPro" id="IPR036390">
    <property type="entry name" value="WH_DNA-bd_sf"/>
</dbReference>
<dbReference type="Gene3D" id="1.10.10.10">
    <property type="entry name" value="Winged helix-like DNA-binding domain superfamily/Winged helix DNA-binding domain"/>
    <property type="match status" value="1"/>
</dbReference>
<reference evidence="1 2" key="1">
    <citation type="submission" date="2023-07" db="EMBL/GenBank/DDBJ databases">
        <title>Closed genome sequence of Methanimicrococcus sp. Es2.</title>
        <authorList>
            <person name="Protasov E."/>
            <person name="Platt K."/>
            <person name="Reeh H."/>
            <person name="Poehlein A."/>
            <person name="Daniel R."/>
            <person name="Brune A."/>
        </authorList>
    </citation>
    <scope>NUCLEOTIDE SEQUENCE [LARGE SCALE GENOMIC DNA]</scope>
    <source>
        <strain evidence="1 2">Es2</strain>
    </source>
</reference>
<sequence length="166" mass="19246">MGPAVNKPTVALTLSDIVCLSEKRRTILLLLGKKGYTIDEFTEKMNMTAHSLAPQLKTLRDEEIVVLKDGVYELTNIGQILVKNMYPLFETIDVLEKDHRFWFSRNLSVIPADLMERIRDIGNYKLLEYDISEYMFDVPAEFSDNFKKSKHAMCMLSVYHPIYSEM</sequence>
<dbReference type="CDD" id="cd00090">
    <property type="entry name" value="HTH_ARSR"/>
    <property type="match status" value="1"/>
</dbReference>
<protein>
    <submittedName>
        <fullName evidence="1">Uncharacterized protein</fullName>
    </submittedName>
</protein>
<evidence type="ECO:0000313" key="2">
    <source>
        <dbReference type="Proteomes" id="UP001302662"/>
    </source>
</evidence>
<gene>
    <name evidence="1" type="ORF">MmiEs2_13390</name>
</gene>
<dbReference type="EMBL" id="CP131062">
    <property type="protein sequence ID" value="WNY29123.1"/>
    <property type="molecule type" value="Genomic_DNA"/>
</dbReference>
<accession>A0AA97A8I9</accession>